<sequence>MNRLLFLTGKLAEHSLHQVLQAIQADSKQSPFEYEVKQIGVSVAALMTPPLIARRLPKVENIDKVILPGLCQGDLGLLESQWGVPVERGPKDLKDLPQYFGQQGKVPDLSQHSVLIFAEIVDAPDLTVEQIIAKAQHFKQQGADVIDLGCLPGKAFAHMTESVCALKSAGFQVSVDSMREDDLLAAGKAGADYLLSLHENSLWIAEEVASTPVLIPAKPGSMPSLQRAIEHCLKRELAFIADPILDPIHFGFTESIVRYHKLRKKYPDIAIMMGVGNLTELTDADTTGINAMLFGMISELNINAVLATSVSAHACEAVAEADIARRVMYRAKQDKRLPRGYDAGLLGLHDRKPFPYSAAEIAEMARQIKDPSFRIMVSEAGVHVYNRDGLQQATDPYVFYPELQVQDDASHAFYLGVELARAQIAWQLKKRYVQDEMLEWGVASVAQNKQAKVAHREASIKERQETVKPDQASGATVHASAKEHVGNSTSPENKE</sequence>
<feature type="domain" description="Pterin-binding" evidence="2">
    <location>
        <begin position="97"/>
        <end position="339"/>
    </location>
</feature>
<name>A0ABW3GLN7_9PROT</name>
<dbReference type="InterPro" id="IPR000489">
    <property type="entry name" value="Pterin-binding_dom"/>
</dbReference>
<keyword evidence="4" id="KW-1185">Reference proteome</keyword>
<evidence type="ECO:0000259" key="2">
    <source>
        <dbReference type="PROSITE" id="PS50972"/>
    </source>
</evidence>
<gene>
    <name evidence="3" type="ORF">ACFQ1T_09695</name>
</gene>
<feature type="compositionally biased region" description="Polar residues" evidence="1">
    <location>
        <begin position="486"/>
        <end position="495"/>
    </location>
</feature>
<dbReference type="InterPro" id="IPR011005">
    <property type="entry name" value="Dihydropteroate_synth-like_sf"/>
</dbReference>
<dbReference type="EMBL" id="JBHTJW010000002">
    <property type="protein sequence ID" value="MFD0930050.1"/>
    <property type="molecule type" value="Genomic_DNA"/>
</dbReference>
<dbReference type="PROSITE" id="PS50972">
    <property type="entry name" value="PTERIN_BINDING"/>
    <property type="match status" value="1"/>
</dbReference>
<comment type="caution">
    <text evidence="3">The sequence shown here is derived from an EMBL/GenBank/DDBJ whole genome shotgun (WGS) entry which is preliminary data.</text>
</comment>
<feature type="region of interest" description="Disordered" evidence="1">
    <location>
        <begin position="454"/>
        <end position="495"/>
    </location>
</feature>
<dbReference type="RefSeq" id="WP_379076044.1">
    <property type="nucleotide sequence ID" value="NZ_JBHTJW010000002.1"/>
</dbReference>
<evidence type="ECO:0000256" key="1">
    <source>
        <dbReference type="SAM" id="MobiDB-lite"/>
    </source>
</evidence>
<protein>
    <submittedName>
        <fullName evidence="3">DUF6513 domain-containing protein</fullName>
    </submittedName>
</protein>
<accession>A0ABW3GLN7</accession>
<proteinExistence type="predicted"/>
<reference evidence="4" key="1">
    <citation type="journal article" date="2019" name="Int. J. Syst. Evol. Microbiol.">
        <title>The Global Catalogue of Microorganisms (GCM) 10K type strain sequencing project: providing services to taxonomists for standard genome sequencing and annotation.</title>
        <authorList>
            <consortium name="The Broad Institute Genomics Platform"/>
            <consortium name="The Broad Institute Genome Sequencing Center for Infectious Disease"/>
            <person name="Wu L."/>
            <person name="Ma J."/>
        </authorList>
    </citation>
    <scope>NUCLEOTIDE SEQUENCE [LARGE SCALE GENOMIC DNA]</scope>
    <source>
        <strain evidence="4">CCUG 59685</strain>
    </source>
</reference>
<dbReference type="InterPro" id="IPR045406">
    <property type="entry name" value="DUF6513"/>
</dbReference>
<feature type="compositionally biased region" description="Basic and acidic residues" evidence="1">
    <location>
        <begin position="454"/>
        <end position="468"/>
    </location>
</feature>
<organism evidence="3 4">
    <name type="scientific">Methylophilus glucosoxydans</name>
    <dbReference type="NCBI Taxonomy" id="752553"/>
    <lineage>
        <taxon>Bacteria</taxon>
        <taxon>Pseudomonadati</taxon>
        <taxon>Pseudomonadota</taxon>
        <taxon>Betaproteobacteria</taxon>
        <taxon>Nitrosomonadales</taxon>
        <taxon>Methylophilaceae</taxon>
        <taxon>Methylophilus</taxon>
    </lineage>
</organism>
<dbReference type="Pfam" id="PF20123">
    <property type="entry name" value="DUF6513"/>
    <property type="match status" value="1"/>
</dbReference>
<evidence type="ECO:0000313" key="3">
    <source>
        <dbReference type="EMBL" id="MFD0930050.1"/>
    </source>
</evidence>
<dbReference type="SUPFAM" id="SSF51717">
    <property type="entry name" value="Dihydropteroate synthetase-like"/>
    <property type="match status" value="1"/>
</dbReference>
<evidence type="ECO:0000313" key="4">
    <source>
        <dbReference type="Proteomes" id="UP001597106"/>
    </source>
</evidence>
<dbReference type="Proteomes" id="UP001597106">
    <property type="component" value="Unassembled WGS sequence"/>
</dbReference>